<comment type="caution">
    <text evidence="1">The sequence shown here is derived from an EMBL/GenBank/DDBJ whole genome shotgun (WGS) entry which is preliminary data.</text>
</comment>
<name>A0A3E0TJS7_9GAMM</name>
<accession>A0A3E0TJS7</accession>
<protein>
    <submittedName>
        <fullName evidence="1">Uncharacterized protein</fullName>
    </submittedName>
</protein>
<sequence length="341" mass="39309">MTNSHLSQQHFVKLIAKLLDSLNYEKIKVNYIFEYFIDHECEIDIIFKESENWSVVEVKSYRPQNPPSVSQLKLAVDTIIEKKGHFKAQNALLILSCELNDTLKTYAKEIAPALEIWDVKDVLRKALPFHDLFQEILLHLEIDSSILVPEYKECTENSKTNSKCESGQYIIEALLGIETGQKMSGAYENVCIQALKHIFNNDLAGWHEQSETIDGLTRRDLVCRVLPNSEVWTLILNDLQSRYVVFEFKNYSNPITQKEVITTEKYLYTTALRRVAFIITQNGHSESAFKVMEGAMREHGKLMLPLTTQDLIDLIHMKDDGSDPNSYIFDVVDKFLIRLGR</sequence>
<dbReference type="RefSeq" id="WP_116018801.1">
    <property type="nucleotide sequence ID" value="NZ_QUOT01000002.1"/>
</dbReference>
<organism evidence="1 2">
    <name type="scientific">Thalassotalea euphylliae</name>
    <dbReference type="NCBI Taxonomy" id="1655234"/>
    <lineage>
        <taxon>Bacteria</taxon>
        <taxon>Pseudomonadati</taxon>
        <taxon>Pseudomonadota</taxon>
        <taxon>Gammaproteobacteria</taxon>
        <taxon>Alteromonadales</taxon>
        <taxon>Colwelliaceae</taxon>
        <taxon>Thalassotalea</taxon>
    </lineage>
</organism>
<proteinExistence type="predicted"/>
<dbReference type="EMBL" id="QUOT01000002">
    <property type="protein sequence ID" value="REL24442.1"/>
    <property type="molecule type" value="Genomic_DNA"/>
</dbReference>
<evidence type="ECO:0000313" key="2">
    <source>
        <dbReference type="Proteomes" id="UP000256899"/>
    </source>
</evidence>
<dbReference type="Proteomes" id="UP000256899">
    <property type="component" value="Unassembled WGS sequence"/>
</dbReference>
<reference evidence="2" key="1">
    <citation type="submission" date="2018-08" db="EMBL/GenBank/DDBJ databases">
        <title>Thalassotalea euphylliae genome.</title>
        <authorList>
            <person name="Summers S."/>
            <person name="Rice S.A."/>
            <person name="Freckelton M.L."/>
            <person name="Nedved B.T."/>
            <person name="Hadfield M.G."/>
        </authorList>
    </citation>
    <scope>NUCLEOTIDE SEQUENCE [LARGE SCALE GENOMIC DNA]</scope>
    <source>
        <strain evidence="2">H3</strain>
    </source>
</reference>
<dbReference type="AlphaFoldDB" id="A0A3E0TJS7"/>
<dbReference type="InterPro" id="IPR011335">
    <property type="entry name" value="Restrct_endonuc-II-like"/>
</dbReference>
<gene>
    <name evidence="1" type="ORF">DXX94_19075</name>
</gene>
<keyword evidence="2" id="KW-1185">Reference proteome</keyword>
<dbReference type="SUPFAM" id="SSF52980">
    <property type="entry name" value="Restriction endonuclease-like"/>
    <property type="match status" value="1"/>
</dbReference>
<evidence type="ECO:0000313" key="1">
    <source>
        <dbReference type="EMBL" id="REL24442.1"/>
    </source>
</evidence>